<dbReference type="InterPro" id="IPR016162">
    <property type="entry name" value="Ald_DH_N"/>
</dbReference>
<feature type="domain" description="Aldehyde dehydrogenase" evidence="2">
    <location>
        <begin position="43"/>
        <end position="501"/>
    </location>
</feature>
<reference evidence="3" key="1">
    <citation type="submission" date="2022-11" db="EMBL/GenBank/DDBJ databases">
        <authorList>
            <person name="Coimbra C."/>
        </authorList>
    </citation>
    <scope>NUCLEOTIDE SEQUENCE</scope>
    <source>
        <strain evidence="3">Jales19</strain>
    </source>
</reference>
<dbReference type="InterPro" id="IPR016160">
    <property type="entry name" value="Ald_DH_CS_CYS"/>
</dbReference>
<dbReference type="InterPro" id="IPR015590">
    <property type="entry name" value="Aldehyde_DH_dom"/>
</dbReference>
<dbReference type="PROSITE" id="PS00070">
    <property type="entry name" value="ALDEHYDE_DEHYDR_CYS"/>
    <property type="match status" value="1"/>
</dbReference>
<name>A0ABT4R3R8_9HYPH</name>
<organism evidence="3 4">
    <name type="scientific">Mesorhizobium qingshengii</name>
    <dbReference type="NCBI Taxonomy" id="1165689"/>
    <lineage>
        <taxon>Bacteria</taxon>
        <taxon>Pseudomonadati</taxon>
        <taxon>Pseudomonadota</taxon>
        <taxon>Alphaproteobacteria</taxon>
        <taxon>Hyphomicrobiales</taxon>
        <taxon>Phyllobacteriaceae</taxon>
        <taxon>Mesorhizobium</taxon>
    </lineage>
</organism>
<proteinExistence type="predicted"/>
<dbReference type="Pfam" id="PF00171">
    <property type="entry name" value="Aldedh"/>
    <property type="match status" value="1"/>
</dbReference>
<dbReference type="Gene3D" id="3.40.605.10">
    <property type="entry name" value="Aldehyde Dehydrogenase, Chain A, domain 1"/>
    <property type="match status" value="1"/>
</dbReference>
<evidence type="ECO:0000313" key="3">
    <source>
        <dbReference type="EMBL" id="MCZ8548481.1"/>
    </source>
</evidence>
<keyword evidence="4" id="KW-1185">Reference proteome</keyword>
<dbReference type="PANTHER" id="PTHR11699">
    <property type="entry name" value="ALDEHYDE DEHYDROGENASE-RELATED"/>
    <property type="match status" value="1"/>
</dbReference>
<comment type="caution">
    <text evidence="3">The sequence shown here is derived from an EMBL/GenBank/DDBJ whole genome shotgun (WGS) entry which is preliminary data.</text>
</comment>
<dbReference type="EMBL" id="JAPFQA010000028">
    <property type="protein sequence ID" value="MCZ8548481.1"/>
    <property type="molecule type" value="Genomic_DNA"/>
</dbReference>
<protein>
    <submittedName>
        <fullName evidence="3">Aldehyde dehydrogenase family protein</fullName>
    </submittedName>
</protein>
<dbReference type="Proteomes" id="UP001152178">
    <property type="component" value="Unassembled WGS sequence"/>
</dbReference>
<gene>
    <name evidence="3" type="ORF">OOJ09_30310</name>
</gene>
<dbReference type="SUPFAM" id="SSF53720">
    <property type="entry name" value="ALDH-like"/>
    <property type="match status" value="1"/>
</dbReference>
<dbReference type="InterPro" id="IPR016161">
    <property type="entry name" value="Ald_DH/histidinol_DH"/>
</dbReference>
<sequence length="513" mass="54920">MPRSIKPASPAIPLALRKERLSACWPEGFGSVAPLWIDGAWHAPSAGTTMPCVDPTVGEVLIDVVVASTQDLEAAVEAARRAQLAWWQSDGQDRARILRRIADEIRLHAKALGTLDTLDSGRPIRDTATRDVERAARIFEFFAGTTDRLRGAVVPVQPNRTNLVEYEPMGIVGAITPWNYPLTNAAGKIAPALATGNAVILKPAEESPLSALLLAWIAHKAGLPAGLLNVLNGSGSAIGDAIVRHPDIEKITFTGSTTIGRRIGAITGDLLKSVTLELGGKTGFMVFADADLDRAADALVFSAFNNAGQTCTAGSRLLVEASIAGEFVAKVADRLKDIVIGDPLDHDTRIGPLISARHRNRVLAHLAAASSSGMKRFELPPRSLPDAGFYIGPSIFLDVSPAAAIAQEEVFGPMITVTSFSSEDEAIEIANATRYGLATTVWTNSFQRARRVSREARSGLIWINTAHSLHPGSPYGGYKQSGVGLEMGSEAIQQHMKIKSVWMEDHAWQSPWA</sequence>
<evidence type="ECO:0000256" key="1">
    <source>
        <dbReference type="ARBA" id="ARBA00023002"/>
    </source>
</evidence>
<dbReference type="InterPro" id="IPR016163">
    <property type="entry name" value="Ald_DH_C"/>
</dbReference>
<evidence type="ECO:0000259" key="2">
    <source>
        <dbReference type="Pfam" id="PF00171"/>
    </source>
</evidence>
<evidence type="ECO:0000313" key="4">
    <source>
        <dbReference type="Proteomes" id="UP001152178"/>
    </source>
</evidence>
<dbReference type="RefSeq" id="WP_269908726.1">
    <property type="nucleotide sequence ID" value="NZ_JAPFQA010000028.1"/>
</dbReference>
<dbReference type="Gene3D" id="3.40.309.10">
    <property type="entry name" value="Aldehyde Dehydrogenase, Chain A, domain 2"/>
    <property type="match status" value="1"/>
</dbReference>
<keyword evidence="1" id="KW-0560">Oxidoreductase</keyword>
<accession>A0ABT4R3R8</accession>